<keyword evidence="1" id="KW-0732">Signal</keyword>
<dbReference type="InterPro" id="IPR036366">
    <property type="entry name" value="PGBDSf"/>
</dbReference>
<dbReference type="RefSeq" id="WP_008907403.1">
    <property type="nucleotide sequence ID" value="NZ_CAKP01000001.1"/>
</dbReference>
<dbReference type="OrthoDB" id="529831at2"/>
<name>G0V3J0_9CLOT</name>
<dbReference type="InterPro" id="IPR002477">
    <property type="entry name" value="Peptidoglycan-bd-like"/>
</dbReference>
<reference evidence="3 4" key="1">
    <citation type="journal article" date="2011" name="J. Bacteriol.">
        <title>Draft genome sequence of Caloramator australicus strain RC3T, a thermoanaerobe from the Great Artesian Basin of Australia.</title>
        <authorList>
            <person name="Ogg C.D."/>
            <person name="Patel B.K.C."/>
        </authorList>
    </citation>
    <scope>NUCLEOTIDE SEQUENCE [LARGE SCALE GENOMIC DNA]</scope>
    <source>
        <strain evidence="3 4">RC3</strain>
    </source>
</reference>
<protein>
    <submittedName>
        <fullName evidence="3">Peptidoglycan-binding LysM</fullName>
    </submittedName>
</protein>
<feature type="chain" id="PRO_5003410461" evidence="1">
    <location>
        <begin position="23"/>
        <end position="388"/>
    </location>
</feature>
<dbReference type="STRING" id="857293.CAAU_0030"/>
<comment type="caution">
    <text evidence="3">The sequence shown here is derived from an EMBL/GenBank/DDBJ whole genome shotgun (WGS) entry which is preliminary data.</text>
</comment>
<dbReference type="PANTHER" id="PTHR33734">
    <property type="entry name" value="LYSM DOMAIN-CONTAINING GPI-ANCHORED PROTEIN 2"/>
    <property type="match status" value="1"/>
</dbReference>
<gene>
    <name evidence="3" type="ORF">CAAU_0030</name>
</gene>
<dbReference type="Pfam" id="PF01471">
    <property type="entry name" value="PG_binding_1"/>
    <property type="match status" value="2"/>
</dbReference>
<dbReference type="InterPro" id="IPR018392">
    <property type="entry name" value="LysM"/>
</dbReference>
<dbReference type="CDD" id="cd00118">
    <property type="entry name" value="LysM"/>
    <property type="match status" value="1"/>
</dbReference>
<evidence type="ECO:0000313" key="4">
    <source>
        <dbReference type="Proteomes" id="UP000007652"/>
    </source>
</evidence>
<sequence>MVKRIASLLIAFLLIIPSVVNAAITLPLYYGNRGEQVAELQTNLKTLGYYTSNIDGIYGYTTYLAVQKFQADNSLNPTGTLDLVTLNQLNKALANEPKILSFGMRHESVSELQTYLYALGYLSVQPTGYFGSLTQSAVMNFQRDYGLNVTGRADKTLFNKLFEVIDNKYRSYTDYQIYYVQKGDTLWSISQKFGVTVNDICSANNITTSTVLSIGQAMRIPKIVVPVKPYYPKYGEYLDWFTQAQYIFPVGAEATVIDYFTGKSFRIKRTIGSGHADVETLTAQDTAIMKEIFGGNWTWDVRPIILVVNGRRIAASMAGMPHAGLDAYPSGVNVYNRSGNYGYGPNYDYIKGNNMDGHFDIHFVNSLRHKDWQVDERHQAMIKISANR</sequence>
<accession>G0V3J0</accession>
<dbReference type="Pfam" id="PF01476">
    <property type="entry name" value="LysM"/>
    <property type="match status" value="1"/>
</dbReference>
<dbReference type="Gene3D" id="3.10.350.10">
    <property type="entry name" value="LysM domain"/>
    <property type="match status" value="1"/>
</dbReference>
<dbReference type="GO" id="GO:0008932">
    <property type="term" value="F:lytic endotransglycosylase activity"/>
    <property type="evidence" value="ECO:0007669"/>
    <property type="project" value="TreeGrafter"/>
</dbReference>
<dbReference type="Gene3D" id="1.10.101.10">
    <property type="entry name" value="PGBD-like superfamily/PGBD"/>
    <property type="match status" value="2"/>
</dbReference>
<dbReference type="eggNOG" id="COG1388">
    <property type="taxonomic scope" value="Bacteria"/>
</dbReference>
<dbReference type="PANTHER" id="PTHR33734:SF22">
    <property type="entry name" value="MEMBRANE-BOUND LYTIC MUREIN TRANSGLYCOSYLASE D"/>
    <property type="match status" value="1"/>
</dbReference>
<feature type="domain" description="LysM" evidence="2">
    <location>
        <begin position="176"/>
        <end position="220"/>
    </location>
</feature>
<feature type="signal peptide" evidence="1">
    <location>
        <begin position="1"/>
        <end position="22"/>
    </location>
</feature>
<dbReference type="EMBL" id="CAKP01000001">
    <property type="protein sequence ID" value="CCC57680.1"/>
    <property type="molecule type" value="Genomic_DNA"/>
</dbReference>
<dbReference type="SUPFAM" id="SSF47090">
    <property type="entry name" value="PGBD-like"/>
    <property type="match status" value="2"/>
</dbReference>
<dbReference type="eggNOG" id="COG3409">
    <property type="taxonomic scope" value="Bacteria"/>
</dbReference>
<dbReference type="PROSITE" id="PS51782">
    <property type="entry name" value="LYSM"/>
    <property type="match status" value="1"/>
</dbReference>
<dbReference type="Proteomes" id="UP000007652">
    <property type="component" value="Unassembled WGS sequence"/>
</dbReference>
<dbReference type="SMART" id="SM00257">
    <property type="entry name" value="LysM"/>
    <property type="match status" value="1"/>
</dbReference>
<dbReference type="InterPro" id="IPR036365">
    <property type="entry name" value="PGBD-like_sf"/>
</dbReference>
<proteinExistence type="predicted"/>
<dbReference type="InterPro" id="IPR036779">
    <property type="entry name" value="LysM_dom_sf"/>
</dbReference>
<dbReference type="AlphaFoldDB" id="G0V3J0"/>
<evidence type="ECO:0000259" key="2">
    <source>
        <dbReference type="PROSITE" id="PS51782"/>
    </source>
</evidence>
<evidence type="ECO:0000313" key="3">
    <source>
        <dbReference type="EMBL" id="CCC57680.1"/>
    </source>
</evidence>
<organism evidence="3 4">
    <name type="scientific">Caloramator australicus RC3</name>
    <dbReference type="NCBI Taxonomy" id="857293"/>
    <lineage>
        <taxon>Bacteria</taxon>
        <taxon>Bacillati</taxon>
        <taxon>Bacillota</taxon>
        <taxon>Clostridia</taxon>
        <taxon>Eubacteriales</taxon>
        <taxon>Clostridiaceae</taxon>
        <taxon>Caloramator</taxon>
    </lineage>
</organism>
<dbReference type="SUPFAM" id="SSF54106">
    <property type="entry name" value="LysM domain"/>
    <property type="match status" value="1"/>
</dbReference>
<evidence type="ECO:0000256" key="1">
    <source>
        <dbReference type="SAM" id="SignalP"/>
    </source>
</evidence>
<keyword evidence="4" id="KW-1185">Reference proteome</keyword>